<sequence length="82" mass="9291">MRTKHNVSEAEVREAFSNICGQLLIDTREEHATDPPTLWFVAETNAGRLLKVIFIHKEGNNVVKSAYDASEKIQAIYNKFGK</sequence>
<dbReference type="GO" id="GO:0016787">
    <property type="term" value="F:hydrolase activity"/>
    <property type="evidence" value="ECO:0007669"/>
    <property type="project" value="UniProtKB-KW"/>
</dbReference>
<evidence type="ECO:0000313" key="2">
    <source>
        <dbReference type="Proteomes" id="UP000324324"/>
    </source>
</evidence>
<dbReference type="EMBL" id="VWRN01000023">
    <property type="protein sequence ID" value="KAA6128106.1"/>
    <property type="molecule type" value="Genomic_DNA"/>
</dbReference>
<dbReference type="AlphaFoldDB" id="A0A5M8B190"/>
<comment type="caution">
    <text evidence="1">The sequence shown here is derived from an EMBL/GenBank/DDBJ whole genome shotgun (WGS) entry which is preliminary data.</text>
</comment>
<organism evidence="1 2">
    <name type="scientific">Cupriavidus cauae</name>
    <dbReference type="NCBI Taxonomy" id="2608999"/>
    <lineage>
        <taxon>Bacteria</taxon>
        <taxon>Pseudomonadati</taxon>
        <taxon>Pseudomonadota</taxon>
        <taxon>Betaproteobacteria</taxon>
        <taxon>Burkholderiales</taxon>
        <taxon>Burkholderiaceae</taxon>
        <taxon>Cupriavidus</taxon>
    </lineage>
</organism>
<protein>
    <submittedName>
        <fullName evidence="1">ADP-ribosyl-(Dinitrogen reductase) hydrolase</fullName>
    </submittedName>
</protein>
<reference evidence="1 2" key="1">
    <citation type="submission" date="2019-09" db="EMBL/GenBank/DDBJ databases">
        <title>Isolation of a novel species in the genus Cupriavidus from patients with sepsis using whole genome sequencing.</title>
        <authorList>
            <person name="Kweon O.J."/>
            <person name="Lee M.-K."/>
        </authorList>
    </citation>
    <scope>NUCLEOTIDE SEQUENCE [LARGE SCALE GENOMIC DNA]</scope>
    <source>
        <strain evidence="1 2">MKL-01</strain>
    </source>
</reference>
<dbReference type="Proteomes" id="UP000324324">
    <property type="component" value="Unassembled WGS sequence"/>
</dbReference>
<keyword evidence="1" id="KW-0378">Hydrolase</keyword>
<gene>
    <name evidence="1" type="ORF">F1599_07635</name>
</gene>
<evidence type="ECO:0000313" key="1">
    <source>
        <dbReference type="EMBL" id="KAA6128106.1"/>
    </source>
</evidence>
<keyword evidence="2" id="KW-1185">Reference proteome</keyword>
<accession>A0A5M8B190</accession>
<name>A0A5M8B190_9BURK</name>
<proteinExistence type="predicted"/>